<reference evidence="2" key="1">
    <citation type="journal article" date="2022" name="bioRxiv">
        <title>Sequencing and chromosome-scale assembly of the giantPleurodeles waltlgenome.</title>
        <authorList>
            <person name="Brown T."/>
            <person name="Elewa A."/>
            <person name="Iarovenko S."/>
            <person name="Subramanian E."/>
            <person name="Araus A.J."/>
            <person name="Petzold A."/>
            <person name="Susuki M."/>
            <person name="Suzuki K.-i.T."/>
            <person name="Hayashi T."/>
            <person name="Toyoda A."/>
            <person name="Oliveira C."/>
            <person name="Osipova E."/>
            <person name="Leigh N.D."/>
            <person name="Simon A."/>
            <person name="Yun M.H."/>
        </authorList>
    </citation>
    <scope>NUCLEOTIDE SEQUENCE</scope>
    <source>
        <strain evidence="2">20211129_DDA</strain>
        <tissue evidence="2">Liver</tissue>
    </source>
</reference>
<evidence type="ECO:0000313" key="3">
    <source>
        <dbReference type="Proteomes" id="UP001066276"/>
    </source>
</evidence>
<name>A0AAV7PWT9_PLEWA</name>
<dbReference type="EMBL" id="JANPWB010000011">
    <property type="protein sequence ID" value="KAJ1130145.1"/>
    <property type="molecule type" value="Genomic_DNA"/>
</dbReference>
<feature type="region of interest" description="Disordered" evidence="1">
    <location>
        <begin position="1"/>
        <end position="86"/>
    </location>
</feature>
<accession>A0AAV7PWT9</accession>
<evidence type="ECO:0000313" key="2">
    <source>
        <dbReference type="EMBL" id="KAJ1130145.1"/>
    </source>
</evidence>
<organism evidence="2 3">
    <name type="scientific">Pleurodeles waltl</name>
    <name type="common">Iberian ribbed newt</name>
    <dbReference type="NCBI Taxonomy" id="8319"/>
    <lineage>
        <taxon>Eukaryota</taxon>
        <taxon>Metazoa</taxon>
        <taxon>Chordata</taxon>
        <taxon>Craniata</taxon>
        <taxon>Vertebrata</taxon>
        <taxon>Euteleostomi</taxon>
        <taxon>Amphibia</taxon>
        <taxon>Batrachia</taxon>
        <taxon>Caudata</taxon>
        <taxon>Salamandroidea</taxon>
        <taxon>Salamandridae</taxon>
        <taxon>Pleurodelinae</taxon>
        <taxon>Pleurodeles</taxon>
    </lineage>
</organism>
<evidence type="ECO:0000256" key="1">
    <source>
        <dbReference type="SAM" id="MobiDB-lite"/>
    </source>
</evidence>
<feature type="compositionally biased region" description="Polar residues" evidence="1">
    <location>
        <begin position="14"/>
        <end position="36"/>
    </location>
</feature>
<dbReference type="Proteomes" id="UP001066276">
    <property type="component" value="Chromosome 7"/>
</dbReference>
<proteinExistence type="predicted"/>
<gene>
    <name evidence="2" type="ORF">NDU88_008501</name>
</gene>
<dbReference type="AlphaFoldDB" id="A0AAV7PWT9"/>
<comment type="caution">
    <text evidence="2">The sequence shown here is derived from an EMBL/GenBank/DDBJ whole genome shotgun (WGS) entry which is preliminary data.</text>
</comment>
<keyword evidence="3" id="KW-1185">Reference proteome</keyword>
<sequence>MAAEEQGGQKRTETSQGNTMEQCTTPVPLPQRQTKLGRNREGQSVPANPEEPSRVELLAAIRSGPGGTRDNGQMDDTEAQASATDSAQRVVIEQDGTKAVVNTGMEEDLNGQLERGAERVPAQMVSQEAHEEKKKKKTVGGKSVAGLLALLPPVPPPGHCDEGRAPVFGFLLLVLASFPWLPLPTSLRLPLLGPLHFSAVWPHVVLLPLVLSLRTGSSSPTVLISV</sequence>
<protein>
    <submittedName>
        <fullName evidence="2">Uncharacterized protein</fullName>
    </submittedName>
</protein>